<dbReference type="RefSeq" id="WP_343916596.1">
    <property type="nucleotide sequence ID" value="NZ_BAAAJT010000002.1"/>
</dbReference>
<dbReference type="EMBL" id="JBHUGD010000003">
    <property type="protein sequence ID" value="MFD1946440.1"/>
    <property type="molecule type" value="Genomic_DNA"/>
</dbReference>
<gene>
    <name evidence="3" type="ORF">ACFSDE_06520</name>
</gene>
<evidence type="ECO:0008006" key="5">
    <source>
        <dbReference type="Google" id="ProtNLM"/>
    </source>
</evidence>
<keyword evidence="4" id="KW-1185">Reference proteome</keyword>
<name>A0ABW4TIQ3_9ACTN</name>
<proteinExistence type="predicted"/>
<evidence type="ECO:0000256" key="2">
    <source>
        <dbReference type="SAM" id="SignalP"/>
    </source>
</evidence>
<feature type="signal peptide" evidence="2">
    <location>
        <begin position="1"/>
        <end position="26"/>
    </location>
</feature>
<dbReference type="Proteomes" id="UP001597351">
    <property type="component" value="Unassembled WGS sequence"/>
</dbReference>
<reference evidence="4" key="1">
    <citation type="journal article" date="2019" name="Int. J. Syst. Evol. Microbiol.">
        <title>The Global Catalogue of Microorganisms (GCM) 10K type strain sequencing project: providing services to taxonomists for standard genome sequencing and annotation.</title>
        <authorList>
            <consortium name="The Broad Institute Genomics Platform"/>
            <consortium name="The Broad Institute Genome Sequencing Center for Infectious Disease"/>
            <person name="Wu L."/>
            <person name="Ma J."/>
        </authorList>
    </citation>
    <scope>NUCLEOTIDE SEQUENCE [LARGE SCALE GENOMIC DNA]</scope>
    <source>
        <strain evidence="4">CGMCC 1.12477</strain>
    </source>
</reference>
<evidence type="ECO:0000313" key="4">
    <source>
        <dbReference type="Proteomes" id="UP001597351"/>
    </source>
</evidence>
<evidence type="ECO:0000256" key="1">
    <source>
        <dbReference type="SAM" id="MobiDB-lite"/>
    </source>
</evidence>
<feature type="chain" id="PRO_5046754772" description="Secreted protein" evidence="2">
    <location>
        <begin position="27"/>
        <end position="192"/>
    </location>
</feature>
<feature type="region of interest" description="Disordered" evidence="1">
    <location>
        <begin position="30"/>
        <end position="62"/>
    </location>
</feature>
<accession>A0ABW4TIQ3</accession>
<comment type="caution">
    <text evidence="3">The sequence shown here is derived from an EMBL/GenBank/DDBJ whole genome shotgun (WGS) entry which is preliminary data.</text>
</comment>
<protein>
    <recommendedName>
        <fullName evidence="5">Secreted protein</fullName>
    </recommendedName>
</protein>
<sequence length="192" mass="20567">MISSARTSRFVALAAATVLGLSVATAAPASADSRTIKDGKGDTWNIASETPKKASGHPEGDLRKVTFNHTARKVVITARMQNLKKSGEGVGVYMNIDTPDDTSYGADLIGTPDNWRGEASVYGSASECSPTGSLNYKKDVAKLSIPRSCLGRPDWVRFQLAGAFAKSENKIFYDDATGKKVEFAFTRRVARG</sequence>
<feature type="compositionally biased region" description="Basic and acidic residues" evidence="1">
    <location>
        <begin position="50"/>
        <end position="62"/>
    </location>
</feature>
<evidence type="ECO:0000313" key="3">
    <source>
        <dbReference type="EMBL" id="MFD1946440.1"/>
    </source>
</evidence>
<keyword evidence="2" id="KW-0732">Signal</keyword>
<organism evidence="3 4">
    <name type="scientific">Nocardioides aestuarii</name>
    <dbReference type="NCBI Taxonomy" id="252231"/>
    <lineage>
        <taxon>Bacteria</taxon>
        <taxon>Bacillati</taxon>
        <taxon>Actinomycetota</taxon>
        <taxon>Actinomycetes</taxon>
        <taxon>Propionibacteriales</taxon>
        <taxon>Nocardioidaceae</taxon>
        <taxon>Nocardioides</taxon>
    </lineage>
</organism>